<organism evidence="1 2">
    <name type="scientific">Paenibacillus harenae</name>
    <dbReference type="NCBI Taxonomy" id="306543"/>
    <lineage>
        <taxon>Bacteria</taxon>
        <taxon>Bacillati</taxon>
        <taxon>Bacillota</taxon>
        <taxon>Bacilli</taxon>
        <taxon>Bacillales</taxon>
        <taxon>Paenibacillaceae</taxon>
        <taxon>Paenibacillus</taxon>
    </lineage>
</organism>
<keyword evidence="2" id="KW-1185">Reference proteome</keyword>
<proteinExistence type="predicted"/>
<dbReference type="EMBL" id="JAUSSU010000010">
    <property type="protein sequence ID" value="MDQ0115311.1"/>
    <property type="molecule type" value="Genomic_DNA"/>
</dbReference>
<evidence type="ECO:0008006" key="3">
    <source>
        <dbReference type="Google" id="ProtNLM"/>
    </source>
</evidence>
<name>A0ABT9U6Q1_PAEHA</name>
<evidence type="ECO:0000313" key="1">
    <source>
        <dbReference type="EMBL" id="MDQ0115311.1"/>
    </source>
</evidence>
<comment type="caution">
    <text evidence="1">The sequence shown here is derived from an EMBL/GenBank/DDBJ whole genome shotgun (WGS) entry which is preliminary data.</text>
</comment>
<protein>
    <recommendedName>
        <fullName evidence="3">ABM domain-containing protein</fullName>
    </recommendedName>
</protein>
<evidence type="ECO:0000313" key="2">
    <source>
        <dbReference type="Proteomes" id="UP001229346"/>
    </source>
</evidence>
<sequence>MYICFAEYRIKDEHRKQYLDYTQALLKDEERIQLYEGTDQPNLFVEVWTASTAELAEQMKEERCSERSSWYRIAGWVEGGAGKLHVWTFKPAHAPLIAG</sequence>
<gene>
    <name evidence="1" type="ORF">J2T15_004769</name>
</gene>
<reference evidence="1 2" key="1">
    <citation type="submission" date="2023-07" db="EMBL/GenBank/DDBJ databases">
        <title>Sorghum-associated microbial communities from plants grown in Nebraska, USA.</title>
        <authorList>
            <person name="Schachtman D."/>
        </authorList>
    </citation>
    <scope>NUCLEOTIDE SEQUENCE [LARGE SCALE GENOMIC DNA]</scope>
    <source>
        <strain evidence="1 2">CC482</strain>
    </source>
</reference>
<dbReference type="Proteomes" id="UP001229346">
    <property type="component" value="Unassembled WGS sequence"/>
</dbReference>
<dbReference type="RefSeq" id="WP_307206840.1">
    <property type="nucleotide sequence ID" value="NZ_JAUSSU010000010.1"/>
</dbReference>
<accession>A0ABT9U6Q1</accession>